<dbReference type="AlphaFoldDB" id="A0A085MEW0"/>
<keyword evidence="2" id="KW-1185">Reference proteome</keyword>
<sequence>MREAATKSTDYSLESEGFDQPFLVRTSGYTSLEQRIHFRLAGSTQFNAEMSTPAGVGNFNAYCVLAAHPLS</sequence>
<accession>A0A085MEW0</accession>
<evidence type="ECO:0000313" key="1">
    <source>
        <dbReference type="EMBL" id="KFD55756.1"/>
    </source>
</evidence>
<reference evidence="1 2" key="1">
    <citation type="journal article" date="2014" name="Nat. Genet.">
        <title>Genome and transcriptome of the porcine whipworm Trichuris suis.</title>
        <authorList>
            <person name="Jex A.R."/>
            <person name="Nejsum P."/>
            <person name="Schwarz E.M."/>
            <person name="Hu L."/>
            <person name="Young N.D."/>
            <person name="Hall R.S."/>
            <person name="Korhonen P.K."/>
            <person name="Liao S."/>
            <person name="Thamsborg S."/>
            <person name="Xia J."/>
            <person name="Xu P."/>
            <person name="Wang S."/>
            <person name="Scheerlinck J.P."/>
            <person name="Hofmann A."/>
            <person name="Sternberg P.W."/>
            <person name="Wang J."/>
            <person name="Gasser R.B."/>
        </authorList>
    </citation>
    <scope>NUCLEOTIDE SEQUENCE [LARGE SCALE GENOMIC DNA]</scope>
    <source>
        <strain evidence="1">DCEP-RM93M</strain>
    </source>
</reference>
<organism evidence="1 2">
    <name type="scientific">Trichuris suis</name>
    <name type="common">pig whipworm</name>
    <dbReference type="NCBI Taxonomy" id="68888"/>
    <lineage>
        <taxon>Eukaryota</taxon>
        <taxon>Metazoa</taxon>
        <taxon>Ecdysozoa</taxon>
        <taxon>Nematoda</taxon>
        <taxon>Enoplea</taxon>
        <taxon>Dorylaimia</taxon>
        <taxon>Trichinellida</taxon>
        <taxon>Trichuridae</taxon>
        <taxon>Trichuris</taxon>
    </lineage>
</organism>
<dbReference type="Proteomes" id="UP000030764">
    <property type="component" value="Unassembled WGS sequence"/>
</dbReference>
<dbReference type="EMBL" id="KL363198">
    <property type="protein sequence ID" value="KFD55756.1"/>
    <property type="molecule type" value="Genomic_DNA"/>
</dbReference>
<gene>
    <name evidence="1" type="ORF">M513_03504</name>
</gene>
<proteinExistence type="predicted"/>
<name>A0A085MEW0_9BILA</name>
<evidence type="ECO:0000313" key="2">
    <source>
        <dbReference type="Proteomes" id="UP000030764"/>
    </source>
</evidence>
<protein>
    <submittedName>
        <fullName evidence="1">Uncharacterized protein</fullName>
    </submittedName>
</protein>